<dbReference type="PANTHER" id="PTHR43132:SF2">
    <property type="entry name" value="ARSENICAL RESISTANCE OPERON REPRESSOR ARSR-RELATED"/>
    <property type="match status" value="1"/>
</dbReference>
<protein>
    <submittedName>
        <fullName evidence="5">Helix-turn-helix transcriptional regulator</fullName>
    </submittedName>
</protein>
<organism evidence="5 6">
    <name type="scientific">Erythrobacter ani</name>
    <dbReference type="NCBI Taxonomy" id="2827235"/>
    <lineage>
        <taxon>Bacteria</taxon>
        <taxon>Pseudomonadati</taxon>
        <taxon>Pseudomonadota</taxon>
        <taxon>Alphaproteobacteria</taxon>
        <taxon>Sphingomonadales</taxon>
        <taxon>Erythrobacteraceae</taxon>
        <taxon>Erythrobacter/Porphyrobacter group</taxon>
        <taxon>Erythrobacter</taxon>
    </lineage>
</organism>
<keyword evidence="3" id="KW-0804">Transcription</keyword>
<dbReference type="Proteomes" id="UP000699975">
    <property type="component" value="Unassembled WGS sequence"/>
</dbReference>
<keyword evidence="2" id="KW-0238">DNA-binding</keyword>
<dbReference type="CDD" id="cd00090">
    <property type="entry name" value="HTH_ARSR"/>
    <property type="match status" value="1"/>
</dbReference>
<name>A0ABS6SKI6_9SPHN</name>
<evidence type="ECO:0000256" key="3">
    <source>
        <dbReference type="ARBA" id="ARBA00023163"/>
    </source>
</evidence>
<dbReference type="NCBIfam" id="NF033788">
    <property type="entry name" value="HTH_metalloreg"/>
    <property type="match status" value="1"/>
</dbReference>
<feature type="domain" description="HTH arsR-type" evidence="4">
    <location>
        <begin position="9"/>
        <end position="106"/>
    </location>
</feature>
<evidence type="ECO:0000256" key="1">
    <source>
        <dbReference type="ARBA" id="ARBA00023015"/>
    </source>
</evidence>
<gene>
    <name evidence="5" type="ORF">KCG45_04770</name>
</gene>
<dbReference type="InterPro" id="IPR051011">
    <property type="entry name" value="Metal_resp_trans_reg"/>
</dbReference>
<dbReference type="InterPro" id="IPR011991">
    <property type="entry name" value="ArsR-like_HTH"/>
</dbReference>
<dbReference type="PROSITE" id="PS50987">
    <property type="entry name" value="HTH_ARSR_2"/>
    <property type="match status" value="1"/>
</dbReference>
<dbReference type="RefSeq" id="WP_218315935.1">
    <property type="nucleotide sequence ID" value="NZ_JAGSPB010000001.1"/>
</dbReference>
<accession>A0ABS6SKI6</accession>
<evidence type="ECO:0000313" key="5">
    <source>
        <dbReference type="EMBL" id="MBV7265482.1"/>
    </source>
</evidence>
<comment type="caution">
    <text evidence="5">The sequence shown here is derived from an EMBL/GenBank/DDBJ whole genome shotgun (WGS) entry which is preliminary data.</text>
</comment>
<evidence type="ECO:0000313" key="6">
    <source>
        <dbReference type="Proteomes" id="UP000699975"/>
    </source>
</evidence>
<sequence>MATVRLLELDEMRAKAGEAAEFLRALSNRPRLLVLCHLVEARELSVGQLVERVGISQSALSQHLAKLREQGLVAYRREAQTLFYCIADPRAERILETLHDLFCPSEEHDDR</sequence>
<keyword evidence="1" id="KW-0805">Transcription regulation</keyword>
<dbReference type="EMBL" id="JAGSPB010000001">
    <property type="protein sequence ID" value="MBV7265482.1"/>
    <property type="molecule type" value="Genomic_DNA"/>
</dbReference>
<dbReference type="Pfam" id="PF01022">
    <property type="entry name" value="HTH_5"/>
    <property type="match status" value="1"/>
</dbReference>
<keyword evidence="6" id="KW-1185">Reference proteome</keyword>
<evidence type="ECO:0000259" key="4">
    <source>
        <dbReference type="PROSITE" id="PS50987"/>
    </source>
</evidence>
<dbReference type="PANTHER" id="PTHR43132">
    <property type="entry name" value="ARSENICAL RESISTANCE OPERON REPRESSOR ARSR-RELATED"/>
    <property type="match status" value="1"/>
</dbReference>
<proteinExistence type="predicted"/>
<evidence type="ECO:0000256" key="2">
    <source>
        <dbReference type="ARBA" id="ARBA00023125"/>
    </source>
</evidence>
<reference evidence="5 6" key="1">
    <citation type="submission" date="2021-04" db="EMBL/GenBank/DDBJ databases">
        <authorList>
            <person name="Pira H."/>
            <person name="Risdian C."/>
            <person name="Wink J."/>
        </authorList>
    </citation>
    <scope>NUCLEOTIDE SEQUENCE [LARGE SCALE GENOMIC DNA]</scope>
    <source>
        <strain evidence="5 6">WH131</strain>
    </source>
</reference>
<dbReference type="SMART" id="SM00418">
    <property type="entry name" value="HTH_ARSR"/>
    <property type="match status" value="1"/>
</dbReference>
<dbReference type="InterPro" id="IPR001845">
    <property type="entry name" value="HTH_ArsR_DNA-bd_dom"/>
</dbReference>